<sequence>MNLTITREAADLYKREMNLKEGDSLRLYVRVGGVGSGGFSAGVTKEIPASHCHTAEASGITFHVTEDDVWYFNGMTVKYDPDMDEVSFSNPDIGDVINPEGK</sequence>
<accession>A0A2W0HBE0</accession>
<evidence type="ECO:0000313" key="3">
    <source>
        <dbReference type="Proteomes" id="UP000248066"/>
    </source>
</evidence>
<keyword evidence="3" id="KW-1185">Reference proteome</keyword>
<organism evidence="2 3">
    <name type="scientific">Alteribacter lacisalsi</name>
    <dbReference type="NCBI Taxonomy" id="2045244"/>
    <lineage>
        <taxon>Bacteria</taxon>
        <taxon>Bacillati</taxon>
        <taxon>Bacillota</taxon>
        <taxon>Bacilli</taxon>
        <taxon>Bacillales</taxon>
        <taxon>Bacillaceae</taxon>
        <taxon>Alteribacter</taxon>
    </lineage>
</organism>
<feature type="domain" description="Core" evidence="1">
    <location>
        <begin position="1"/>
        <end position="91"/>
    </location>
</feature>
<dbReference type="OrthoDB" id="1645729at2"/>
<dbReference type="RefSeq" id="WP_110518012.1">
    <property type="nucleotide sequence ID" value="NZ_PDOF01000001.1"/>
</dbReference>
<dbReference type="Pfam" id="PF01521">
    <property type="entry name" value="Fe-S_biosyn"/>
    <property type="match status" value="1"/>
</dbReference>
<name>A0A2W0HBE0_9BACI</name>
<proteinExistence type="predicted"/>
<dbReference type="Gene3D" id="2.60.300.12">
    <property type="entry name" value="HesB-like domain"/>
    <property type="match status" value="1"/>
</dbReference>
<dbReference type="Proteomes" id="UP000248066">
    <property type="component" value="Unassembled WGS sequence"/>
</dbReference>
<gene>
    <name evidence="2" type="ORF">CR205_06245</name>
</gene>
<dbReference type="EMBL" id="PDOF01000001">
    <property type="protein sequence ID" value="PYZ98191.1"/>
    <property type="molecule type" value="Genomic_DNA"/>
</dbReference>
<evidence type="ECO:0000259" key="1">
    <source>
        <dbReference type="Pfam" id="PF01521"/>
    </source>
</evidence>
<dbReference type="InterPro" id="IPR000361">
    <property type="entry name" value="ATAP_core_dom"/>
</dbReference>
<dbReference type="AlphaFoldDB" id="A0A2W0HBE0"/>
<comment type="caution">
    <text evidence="2">The sequence shown here is derived from an EMBL/GenBank/DDBJ whole genome shotgun (WGS) entry which is preliminary data.</text>
</comment>
<protein>
    <recommendedName>
        <fullName evidence="1">Core domain-containing protein</fullName>
    </recommendedName>
</protein>
<reference evidence="2 3" key="1">
    <citation type="submission" date="2017-10" db="EMBL/GenBank/DDBJ databases">
        <title>Bacillus sp. nov., a halophilic bacterium isolated from a Yangshapao Lake.</title>
        <authorList>
            <person name="Wang H."/>
        </authorList>
    </citation>
    <scope>NUCLEOTIDE SEQUENCE [LARGE SCALE GENOMIC DNA]</scope>
    <source>
        <strain evidence="2 3">YSP-3</strain>
    </source>
</reference>
<dbReference type="InterPro" id="IPR035903">
    <property type="entry name" value="HesB-like_dom_sf"/>
</dbReference>
<evidence type="ECO:0000313" key="2">
    <source>
        <dbReference type="EMBL" id="PYZ98191.1"/>
    </source>
</evidence>
<dbReference type="SUPFAM" id="SSF89360">
    <property type="entry name" value="HesB-like domain"/>
    <property type="match status" value="1"/>
</dbReference>